<comment type="caution">
    <text evidence="1">The sequence shown here is derived from an EMBL/GenBank/DDBJ whole genome shotgun (WGS) entry which is preliminary data.</text>
</comment>
<dbReference type="Proteomes" id="UP001175000">
    <property type="component" value="Unassembled WGS sequence"/>
</dbReference>
<protein>
    <submittedName>
        <fullName evidence="1">Uncharacterized protein</fullName>
    </submittedName>
</protein>
<evidence type="ECO:0000313" key="2">
    <source>
        <dbReference type="Proteomes" id="UP001175000"/>
    </source>
</evidence>
<gene>
    <name evidence="1" type="ORF">B0T14DRAFT_590498</name>
</gene>
<name>A0AA39WLL4_9PEZI</name>
<keyword evidence="2" id="KW-1185">Reference proteome</keyword>
<dbReference type="AlphaFoldDB" id="A0AA39WLL4"/>
<sequence length="139" mass="16009">SFRRFKTSHLLNLRFLESEVAELDHKTFQAGLSLGGQPSPAERLGLGHSKRDDVLPPNQEVITKGLVLKAFLTLADRTCKDDALLRLNRIMSMDTFSLIEDATQCRLRDDLTLHEMYKSRLLRVDQGPRTRHDPLQRWL</sequence>
<feature type="non-terminal residue" evidence="1">
    <location>
        <position position="1"/>
    </location>
</feature>
<organism evidence="1 2">
    <name type="scientific">Immersiella caudata</name>
    <dbReference type="NCBI Taxonomy" id="314043"/>
    <lineage>
        <taxon>Eukaryota</taxon>
        <taxon>Fungi</taxon>
        <taxon>Dikarya</taxon>
        <taxon>Ascomycota</taxon>
        <taxon>Pezizomycotina</taxon>
        <taxon>Sordariomycetes</taxon>
        <taxon>Sordariomycetidae</taxon>
        <taxon>Sordariales</taxon>
        <taxon>Lasiosphaeriaceae</taxon>
        <taxon>Immersiella</taxon>
    </lineage>
</organism>
<proteinExistence type="predicted"/>
<accession>A0AA39WLL4</accession>
<dbReference type="EMBL" id="JAULSU010000005">
    <property type="protein sequence ID" value="KAK0617665.1"/>
    <property type="molecule type" value="Genomic_DNA"/>
</dbReference>
<evidence type="ECO:0000313" key="1">
    <source>
        <dbReference type="EMBL" id="KAK0617665.1"/>
    </source>
</evidence>
<reference evidence="1" key="1">
    <citation type="submission" date="2023-06" db="EMBL/GenBank/DDBJ databases">
        <title>Genome-scale phylogeny and comparative genomics of the fungal order Sordariales.</title>
        <authorList>
            <consortium name="Lawrence Berkeley National Laboratory"/>
            <person name="Hensen N."/>
            <person name="Bonometti L."/>
            <person name="Westerberg I."/>
            <person name="Brannstrom I.O."/>
            <person name="Guillou S."/>
            <person name="Cros-Aarteil S."/>
            <person name="Calhoun S."/>
            <person name="Haridas S."/>
            <person name="Kuo A."/>
            <person name="Mondo S."/>
            <person name="Pangilinan J."/>
            <person name="Riley R."/>
            <person name="Labutti K."/>
            <person name="Andreopoulos B."/>
            <person name="Lipzen A."/>
            <person name="Chen C."/>
            <person name="Yanf M."/>
            <person name="Daum C."/>
            <person name="Ng V."/>
            <person name="Clum A."/>
            <person name="Steindorff A."/>
            <person name="Ohm R."/>
            <person name="Martin F."/>
            <person name="Silar P."/>
            <person name="Natvig D."/>
            <person name="Lalanne C."/>
            <person name="Gautier V."/>
            <person name="Ament-Velasquez S.L."/>
            <person name="Kruys A."/>
            <person name="Hutchinson M.I."/>
            <person name="Powell A.J."/>
            <person name="Barry K."/>
            <person name="Miller A.N."/>
            <person name="Grigoriev I.V."/>
            <person name="Debuchy R."/>
            <person name="Gladieux P."/>
            <person name="Thoren M.H."/>
            <person name="Johannesson H."/>
        </authorList>
    </citation>
    <scope>NUCLEOTIDE SEQUENCE</scope>
    <source>
        <strain evidence="1">CBS 606.72</strain>
    </source>
</reference>